<feature type="transmembrane region" description="Helical" evidence="3">
    <location>
        <begin position="50"/>
        <end position="71"/>
    </location>
</feature>
<comment type="similarity">
    <text evidence="2">Belongs to the acyltransferase 3 family.</text>
</comment>
<keyword evidence="6" id="KW-1185">Reference proteome</keyword>
<comment type="subcellular location">
    <subcellularLocation>
        <location evidence="1">Membrane</location>
    </subcellularLocation>
</comment>
<dbReference type="PANTHER" id="PTHR37312:SF1">
    <property type="entry name" value="MEMBRANE-BOUND ACYLTRANSFERASE YKRP-RELATED"/>
    <property type="match status" value="1"/>
</dbReference>
<dbReference type="Pfam" id="PF01757">
    <property type="entry name" value="Acyl_transf_3"/>
    <property type="match status" value="1"/>
</dbReference>
<evidence type="ECO:0000313" key="5">
    <source>
        <dbReference type="EMBL" id="SMO83353.1"/>
    </source>
</evidence>
<feature type="transmembrane region" description="Helical" evidence="3">
    <location>
        <begin position="276"/>
        <end position="294"/>
    </location>
</feature>
<feature type="transmembrane region" description="Helical" evidence="3">
    <location>
        <begin position="83"/>
        <end position="101"/>
    </location>
</feature>
<evidence type="ECO:0000259" key="4">
    <source>
        <dbReference type="Pfam" id="PF01757"/>
    </source>
</evidence>
<keyword evidence="3" id="KW-0812">Transmembrane</keyword>
<evidence type="ECO:0000256" key="2">
    <source>
        <dbReference type="ARBA" id="ARBA00007400"/>
    </source>
</evidence>
<name>A0A521EHG7_9BACL</name>
<evidence type="ECO:0000256" key="1">
    <source>
        <dbReference type="ARBA" id="ARBA00004370"/>
    </source>
</evidence>
<feature type="transmembrane region" description="Helical" evidence="3">
    <location>
        <begin position="164"/>
        <end position="183"/>
    </location>
</feature>
<dbReference type="Proteomes" id="UP000315636">
    <property type="component" value="Unassembled WGS sequence"/>
</dbReference>
<keyword evidence="3" id="KW-1133">Transmembrane helix</keyword>
<reference evidence="5 6" key="1">
    <citation type="submission" date="2017-05" db="EMBL/GenBank/DDBJ databases">
        <authorList>
            <person name="Varghese N."/>
            <person name="Submissions S."/>
        </authorList>
    </citation>
    <scope>NUCLEOTIDE SEQUENCE [LARGE SCALE GENOMIC DNA]</scope>
    <source>
        <strain evidence="5 6">DSM 45474</strain>
    </source>
</reference>
<feature type="transmembrane region" description="Helical" evidence="3">
    <location>
        <begin position="141"/>
        <end position="158"/>
    </location>
</feature>
<feature type="transmembrane region" description="Helical" evidence="3">
    <location>
        <begin position="113"/>
        <end position="134"/>
    </location>
</feature>
<dbReference type="AlphaFoldDB" id="A0A521EHG7"/>
<feature type="transmembrane region" description="Helical" evidence="3">
    <location>
        <begin position="306"/>
        <end position="328"/>
    </location>
</feature>
<gene>
    <name evidence="5" type="ORF">SAMN06264849_10964</name>
</gene>
<keyword evidence="3" id="KW-0472">Membrane</keyword>
<feature type="domain" description="Acyltransferase 3" evidence="4">
    <location>
        <begin position="19"/>
        <end position="324"/>
    </location>
</feature>
<dbReference type="RefSeq" id="WP_142506205.1">
    <property type="nucleotide sequence ID" value="NZ_FXTI01000009.1"/>
</dbReference>
<protein>
    <submittedName>
        <fullName evidence="5">Fucose 4-O-acetylase</fullName>
    </submittedName>
</protein>
<feature type="transmembrane region" description="Helical" evidence="3">
    <location>
        <begin position="20"/>
        <end position="38"/>
    </location>
</feature>
<dbReference type="InterPro" id="IPR052734">
    <property type="entry name" value="Nod_factor_acetyltransferase"/>
</dbReference>
<accession>A0A521EHG7</accession>
<feature type="transmembrane region" description="Helical" evidence="3">
    <location>
        <begin position="204"/>
        <end position="222"/>
    </location>
</feature>
<dbReference type="EMBL" id="FXTI01000009">
    <property type="protein sequence ID" value="SMO83353.1"/>
    <property type="molecule type" value="Genomic_DNA"/>
</dbReference>
<evidence type="ECO:0000256" key="3">
    <source>
        <dbReference type="SAM" id="Phobius"/>
    </source>
</evidence>
<dbReference type="PANTHER" id="PTHR37312">
    <property type="entry name" value="MEMBRANE-BOUND ACYLTRANSFERASE YKRP-RELATED"/>
    <property type="match status" value="1"/>
</dbReference>
<evidence type="ECO:0000313" key="6">
    <source>
        <dbReference type="Proteomes" id="UP000315636"/>
    </source>
</evidence>
<sequence length="357" mass="42586">MCTKNQETIQQNNLKSRDYYFDNAKFILAMLVVLGHAYRPLIDENEIIKAIYLSIYTFHMPLFILISGYFAKNYSKEGQNKKLINSVLIPYIIFEILYSLYDHWVYQTDSVTFTILEPYWIMWFLFSLFLWRLILPYIVHLRYSLVIAVLLSVGIGYIDEADGFLSLSRTIAFFPFFLLGFYLKRHHIERLFTSRKRIIGYTGLLLFFLMMYGLEFHSSIDLDLRRWLYFEFPYEDIGHPEWYAGGIRIALILLALVASFFLLSIIPQRKTFFSKMGSRSIYVYLIHGFFIKFYDAMDLDDKFSGLAFYLLVTVFAILLTVLLSSQWIQRMFQPMIQPNIQWIYHHTKHNKWNKATY</sequence>
<dbReference type="InterPro" id="IPR002656">
    <property type="entry name" value="Acyl_transf_3_dom"/>
</dbReference>
<organism evidence="5 6">
    <name type="scientific">Melghirimyces algeriensis</name>
    <dbReference type="NCBI Taxonomy" id="910412"/>
    <lineage>
        <taxon>Bacteria</taxon>
        <taxon>Bacillati</taxon>
        <taxon>Bacillota</taxon>
        <taxon>Bacilli</taxon>
        <taxon>Bacillales</taxon>
        <taxon>Thermoactinomycetaceae</taxon>
        <taxon>Melghirimyces</taxon>
    </lineage>
</organism>
<proteinExistence type="inferred from homology"/>
<dbReference type="GO" id="GO:0016747">
    <property type="term" value="F:acyltransferase activity, transferring groups other than amino-acyl groups"/>
    <property type="evidence" value="ECO:0007669"/>
    <property type="project" value="InterPro"/>
</dbReference>
<feature type="transmembrane region" description="Helical" evidence="3">
    <location>
        <begin position="242"/>
        <end position="264"/>
    </location>
</feature>
<dbReference type="OrthoDB" id="6623990at2"/>